<dbReference type="Proteomes" id="UP000011770">
    <property type="component" value="Unassembled WGS sequence"/>
</dbReference>
<dbReference type="AlphaFoldDB" id="M3G3W0"/>
<gene>
    <name evidence="1" type="ORF">LEP1GSC188_3718</name>
</gene>
<organism evidence="1 2">
    <name type="scientific">Leptospira weilii serovar Topaz str. LT2116</name>
    <dbReference type="NCBI Taxonomy" id="1088540"/>
    <lineage>
        <taxon>Bacteria</taxon>
        <taxon>Pseudomonadati</taxon>
        <taxon>Spirochaetota</taxon>
        <taxon>Spirochaetia</taxon>
        <taxon>Leptospirales</taxon>
        <taxon>Leptospiraceae</taxon>
        <taxon>Leptospira</taxon>
    </lineage>
</organism>
<evidence type="ECO:0008006" key="3">
    <source>
        <dbReference type="Google" id="ProtNLM"/>
    </source>
</evidence>
<evidence type="ECO:0000313" key="1">
    <source>
        <dbReference type="EMBL" id="EMF80619.1"/>
    </source>
</evidence>
<proteinExistence type="predicted"/>
<evidence type="ECO:0000313" key="2">
    <source>
        <dbReference type="Proteomes" id="UP000011770"/>
    </source>
</evidence>
<comment type="caution">
    <text evidence="1">The sequence shown here is derived from an EMBL/GenBank/DDBJ whole genome shotgun (WGS) entry which is preliminary data.</text>
</comment>
<name>M3G3W0_9LEPT</name>
<protein>
    <recommendedName>
        <fullName evidence="3">Transcriptional regulator, TetR domain protein</fullName>
    </recommendedName>
</protein>
<sequence>MFLETIRNGCVSREFKLPKTEYPTIARTMWAWMCGLMVLDLTNMLKRRRGGKDDPLAEGFSYFQKILLGE</sequence>
<reference evidence="1 2" key="1">
    <citation type="submission" date="2013-01" db="EMBL/GenBank/DDBJ databases">
        <authorList>
            <person name="Harkins D.M."/>
            <person name="Durkin A.S."/>
            <person name="Brinkac L.M."/>
            <person name="Haft D.H."/>
            <person name="Selengut J.D."/>
            <person name="Sanka R."/>
            <person name="DePew J."/>
            <person name="Purushe J."/>
            <person name="Tulsiani S.M."/>
            <person name="Graham G.C."/>
            <person name="Burns M.-A."/>
            <person name="Dohnt M.F."/>
            <person name="Smythe L.D."/>
            <person name="McKay D.B."/>
            <person name="Craig S.B."/>
            <person name="Vinetz J.M."/>
            <person name="Sutton G.G."/>
            <person name="Nierman W.C."/>
            <person name="Fouts D.E."/>
        </authorList>
    </citation>
    <scope>NUCLEOTIDE SEQUENCE [LARGE SCALE GENOMIC DNA]</scope>
    <source>
        <strain evidence="1 2">LT2116</strain>
    </source>
</reference>
<accession>M3G3W0</accession>
<dbReference type="EMBL" id="AHOR02000048">
    <property type="protein sequence ID" value="EMF80619.1"/>
    <property type="molecule type" value="Genomic_DNA"/>
</dbReference>